<dbReference type="SUPFAM" id="SSF47203">
    <property type="entry name" value="Acyl-CoA dehydrogenase C-terminal domain-like"/>
    <property type="match status" value="1"/>
</dbReference>
<accession>A0A382UA47</accession>
<evidence type="ECO:0000313" key="6">
    <source>
        <dbReference type="EMBL" id="SVD30877.1"/>
    </source>
</evidence>
<dbReference type="AlphaFoldDB" id="A0A382UA47"/>
<dbReference type="PANTHER" id="PTHR43292:SF3">
    <property type="entry name" value="ACYL-COA DEHYDROGENASE FADE29"/>
    <property type="match status" value="1"/>
</dbReference>
<gene>
    <name evidence="6" type="ORF">METZ01_LOCUS383731</name>
</gene>
<dbReference type="Gene3D" id="1.20.140.10">
    <property type="entry name" value="Butyryl-CoA Dehydrogenase, subunit A, domain 3"/>
    <property type="match status" value="1"/>
</dbReference>
<dbReference type="PANTHER" id="PTHR43292">
    <property type="entry name" value="ACYL-COA DEHYDROGENASE"/>
    <property type="match status" value="1"/>
</dbReference>
<dbReference type="Gene3D" id="2.40.110.10">
    <property type="entry name" value="Butyryl-CoA Dehydrogenase, subunit A, domain 2"/>
    <property type="match status" value="1"/>
</dbReference>
<evidence type="ECO:0000256" key="1">
    <source>
        <dbReference type="ARBA" id="ARBA00009347"/>
    </source>
</evidence>
<evidence type="ECO:0000256" key="3">
    <source>
        <dbReference type="ARBA" id="ARBA00022827"/>
    </source>
</evidence>
<dbReference type="InterPro" id="IPR036250">
    <property type="entry name" value="AcylCo_DH-like_C"/>
</dbReference>
<dbReference type="SUPFAM" id="SSF56645">
    <property type="entry name" value="Acyl-CoA dehydrogenase NM domain-like"/>
    <property type="match status" value="1"/>
</dbReference>
<comment type="similarity">
    <text evidence="1">Belongs to the acyl-CoA dehydrogenase family.</text>
</comment>
<protein>
    <recommendedName>
        <fullName evidence="5">Acyl-CoA dehydrogenase/oxidase C-terminal domain-containing protein</fullName>
    </recommendedName>
</protein>
<name>A0A382UA47_9ZZZZ</name>
<keyword evidence="3" id="KW-0274">FAD</keyword>
<sequence>TSTEGKPQEGITFLLIDMHSPGVSVRPIRTLDGGQEINDVFLDEVRVPQANRIGEENKGWTYAKFLLGLERTGIAAIGRSKQELRRLKEIAAAEPSGPGSLAEDSQFSDKMADLEIDILALESLVLRIVADETAGRTAGAEASILKIRGTEIQQRLSELALEAIGYYANPYIAEAREAGWNEAPVGPEHAANIAPHYFNWRKASIYGGTNEIQKNIIAKMVLGL</sequence>
<dbReference type="InterPro" id="IPR009100">
    <property type="entry name" value="AcylCoA_DH/oxidase_NM_dom_sf"/>
</dbReference>
<organism evidence="6">
    <name type="scientific">marine metagenome</name>
    <dbReference type="NCBI Taxonomy" id="408172"/>
    <lineage>
        <taxon>unclassified sequences</taxon>
        <taxon>metagenomes</taxon>
        <taxon>ecological metagenomes</taxon>
    </lineage>
</organism>
<dbReference type="InterPro" id="IPR052161">
    <property type="entry name" value="Mycobact_Acyl-CoA_DH"/>
</dbReference>
<reference evidence="6" key="1">
    <citation type="submission" date="2018-05" db="EMBL/GenBank/DDBJ databases">
        <authorList>
            <person name="Lanie J.A."/>
            <person name="Ng W.-L."/>
            <person name="Kazmierczak K.M."/>
            <person name="Andrzejewski T.M."/>
            <person name="Davidsen T.M."/>
            <person name="Wayne K.J."/>
            <person name="Tettelin H."/>
            <person name="Glass J.I."/>
            <person name="Rusch D."/>
            <person name="Podicherti R."/>
            <person name="Tsui H.-C.T."/>
            <person name="Winkler M.E."/>
        </authorList>
    </citation>
    <scope>NUCLEOTIDE SEQUENCE</scope>
</reference>
<dbReference type="GO" id="GO:0005886">
    <property type="term" value="C:plasma membrane"/>
    <property type="evidence" value="ECO:0007669"/>
    <property type="project" value="TreeGrafter"/>
</dbReference>
<dbReference type="Pfam" id="PF00441">
    <property type="entry name" value="Acyl-CoA_dh_1"/>
    <property type="match status" value="1"/>
</dbReference>
<dbReference type="InterPro" id="IPR046373">
    <property type="entry name" value="Acyl-CoA_Oxase/DH_mid-dom_sf"/>
</dbReference>
<proteinExistence type="inferred from homology"/>
<evidence type="ECO:0000256" key="2">
    <source>
        <dbReference type="ARBA" id="ARBA00022630"/>
    </source>
</evidence>
<keyword evidence="4" id="KW-0560">Oxidoreductase</keyword>
<dbReference type="EMBL" id="UINC01142508">
    <property type="protein sequence ID" value="SVD30877.1"/>
    <property type="molecule type" value="Genomic_DNA"/>
</dbReference>
<dbReference type="InterPro" id="IPR009075">
    <property type="entry name" value="AcylCo_DH/oxidase_C"/>
</dbReference>
<feature type="domain" description="Acyl-CoA dehydrogenase/oxidase C-terminal" evidence="5">
    <location>
        <begin position="57"/>
        <end position="221"/>
    </location>
</feature>
<evidence type="ECO:0000259" key="5">
    <source>
        <dbReference type="Pfam" id="PF00441"/>
    </source>
</evidence>
<keyword evidence="2" id="KW-0285">Flavoprotein</keyword>
<feature type="non-terminal residue" evidence="6">
    <location>
        <position position="1"/>
    </location>
</feature>
<evidence type="ECO:0000256" key="4">
    <source>
        <dbReference type="ARBA" id="ARBA00023002"/>
    </source>
</evidence>
<dbReference type="GO" id="GO:0016627">
    <property type="term" value="F:oxidoreductase activity, acting on the CH-CH group of donors"/>
    <property type="evidence" value="ECO:0007669"/>
    <property type="project" value="InterPro"/>
</dbReference>